<dbReference type="Pfam" id="PF05930">
    <property type="entry name" value="Phage_AlpA"/>
    <property type="match status" value="1"/>
</dbReference>
<keyword evidence="2" id="KW-1185">Reference proteome</keyword>
<dbReference type="AlphaFoldDB" id="A0A1G7HQP7"/>
<dbReference type="OrthoDB" id="8455288at2"/>
<protein>
    <submittedName>
        <fullName evidence="1">Transcriptional regulator, AlpA family</fullName>
    </submittedName>
</protein>
<dbReference type="RefSeq" id="WP_083344310.1">
    <property type="nucleotide sequence ID" value="NZ_LT629690.1"/>
</dbReference>
<evidence type="ECO:0000313" key="1">
    <source>
        <dbReference type="EMBL" id="SDF02339.1"/>
    </source>
</evidence>
<dbReference type="Proteomes" id="UP000182427">
    <property type="component" value="Chromosome I"/>
</dbReference>
<dbReference type="PANTHER" id="PTHR36154:SF1">
    <property type="entry name" value="DNA-BINDING TRANSCRIPTIONAL ACTIVATOR ALPA"/>
    <property type="match status" value="1"/>
</dbReference>
<proteinExistence type="predicted"/>
<organism evidence="1 2">
    <name type="scientific">Terriglobus roseus</name>
    <dbReference type="NCBI Taxonomy" id="392734"/>
    <lineage>
        <taxon>Bacteria</taxon>
        <taxon>Pseudomonadati</taxon>
        <taxon>Acidobacteriota</taxon>
        <taxon>Terriglobia</taxon>
        <taxon>Terriglobales</taxon>
        <taxon>Acidobacteriaceae</taxon>
        <taxon>Terriglobus</taxon>
    </lineage>
</organism>
<dbReference type="InterPro" id="IPR052931">
    <property type="entry name" value="Prophage_regulatory_activator"/>
</dbReference>
<name>A0A1G7HQP7_9BACT</name>
<evidence type="ECO:0000313" key="2">
    <source>
        <dbReference type="Proteomes" id="UP000182427"/>
    </source>
</evidence>
<dbReference type="EMBL" id="LT629690">
    <property type="protein sequence ID" value="SDF02339.1"/>
    <property type="molecule type" value="Genomic_DNA"/>
</dbReference>
<dbReference type="PANTHER" id="PTHR36154">
    <property type="entry name" value="DNA-BINDING TRANSCRIPTIONAL ACTIVATOR ALPA"/>
    <property type="match status" value="1"/>
</dbReference>
<sequence length="115" mass="12970">MASNRGDRSPLVGSLVPLTKEEIGTDAHSHVLRGRGRFLRLPQVTDTVGLSKTSIYEMIKREAFPSPVPIGKRAVGWIEEEIRGWAEEQIRLRTLQRRHSTKALDQTVRGIRKTA</sequence>
<reference evidence="1 2" key="1">
    <citation type="submission" date="2016-10" db="EMBL/GenBank/DDBJ databases">
        <authorList>
            <person name="de Groot N.N."/>
        </authorList>
    </citation>
    <scope>NUCLEOTIDE SEQUENCE [LARGE SCALE GENOMIC DNA]</scope>
    <source>
        <strain evidence="1 2">GAS232</strain>
    </source>
</reference>
<dbReference type="Gene3D" id="1.10.238.160">
    <property type="match status" value="1"/>
</dbReference>
<gene>
    <name evidence="1" type="ORF">SAMN05444167_1163</name>
</gene>
<dbReference type="InterPro" id="IPR010260">
    <property type="entry name" value="AlpA"/>
</dbReference>
<accession>A0A1G7HQP7</accession>